<organism evidence="2">
    <name type="scientific">Salpingoeca rosetta (strain ATCC 50818 / BSB-021)</name>
    <dbReference type="NCBI Taxonomy" id="946362"/>
    <lineage>
        <taxon>Eukaryota</taxon>
        <taxon>Choanoflagellata</taxon>
        <taxon>Craspedida</taxon>
        <taxon>Salpingoecidae</taxon>
        <taxon>Salpingoeca</taxon>
    </lineage>
</organism>
<evidence type="ECO:0000313" key="1">
    <source>
        <dbReference type="EMBL" id="EGD72777.1"/>
    </source>
</evidence>
<gene>
    <name evidence="1" type="ORF">PTSG_04503</name>
</gene>
<proteinExistence type="predicted"/>
<dbReference type="Proteomes" id="UP000007799">
    <property type="component" value="Unassembled WGS sequence"/>
</dbReference>
<dbReference type="AlphaFoldDB" id="F2U8R9"/>
<dbReference type="KEGG" id="sre:PTSG_04503"/>
<sequence>MEDRLLEAARGGRQKQPELQRQCRHHVLLCLRGRMDDDLSLHDDDLLINVVEAEGHVQALLGECRQGPVHRVQKGALFAIVHKLRSAARSPTNDAASGISQVRMMFDAHHARNKYGVFHFLVACMDVQVLDSIAPCLLLIQALGVDPECLSTTSATESFPSMGEEKRLPLFGALHARNAHGETPCVMAAKQPQRLPLLRRLWQIGGHLADRDCAALSALARGCHCTALQELVRSYNVPIPSFVLQRAVYTGSVGLTWSNAVIACFRRDNDDEDACRRTRDLTVRCSGRACDSSPFDTIVALARRGSLECVQMLATCGASLRCLQPSEAEPSLDLSRDIRDWVAAFADAGPLAVAAACRMVDVCRGHLRAGGHRPFERHRLVYPSSAVQATACGVSLSAFQLAGTLHYPLSRPINTGIRKMFALSTGAYTGASHALSPRSVREVALPILLSLQRLADSRESLNLHHVFAILYQLRVWAHEAYHPASAA</sequence>
<dbReference type="InParanoid" id="F2U8R9"/>
<accession>F2U8R9</accession>
<keyword evidence="2" id="KW-1185">Reference proteome</keyword>
<dbReference type="EMBL" id="GL832964">
    <property type="protein sequence ID" value="EGD72777.1"/>
    <property type="molecule type" value="Genomic_DNA"/>
</dbReference>
<evidence type="ECO:0000313" key="2">
    <source>
        <dbReference type="Proteomes" id="UP000007799"/>
    </source>
</evidence>
<reference evidence="1" key="1">
    <citation type="submission" date="2009-08" db="EMBL/GenBank/DDBJ databases">
        <title>Annotation of Salpingoeca rosetta.</title>
        <authorList>
            <consortium name="The Broad Institute Genome Sequencing Platform"/>
            <person name="Russ C."/>
            <person name="Cuomo C."/>
            <person name="Burger G."/>
            <person name="Gray M.W."/>
            <person name="Holland P.W.H."/>
            <person name="King N."/>
            <person name="Lang F.B.F."/>
            <person name="Roger A.J."/>
            <person name="Ruiz-Trillo I."/>
            <person name="Young S.K."/>
            <person name="Zeng Q."/>
            <person name="Gargeya S."/>
            <person name="Alvarado L."/>
            <person name="Berlin A."/>
            <person name="Chapman S.B."/>
            <person name="Chen Z."/>
            <person name="Freedman E."/>
            <person name="Gellesch M."/>
            <person name="Goldberg J."/>
            <person name="Griggs A."/>
            <person name="Gujja S."/>
            <person name="Heilman E."/>
            <person name="Heiman D."/>
            <person name="Howarth C."/>
            <person name="Mehta T."/>
            <person name="Neiman D."/>
            <person name="Pearson M."/>
            <person name="Roberts A."/>
            <person name="Saif S."/>
            <person name="Shea T."/>
            <person name="Shenoy N."/>
            <person name="Sisk P."/>
            <person name="Stolte C."/>
            <person name="Sykes S."/>
            <person name="White J."/>
            <person name="Yandava C."/>
            <person name="Haas B."/>
            <person name="Nusbaum C."/>
            <person name="Birren B."/>
        </authorList>
    </citation>
    <scope>NUCLEOTIDE SEQUENCE [LARGE SCALE GENOMIC DNA]</scope>
    <source>
        <strain evidence="1">ATCC 50818</strain>
    </source>
</reference>
<dbReference type="RefSeq" id="XP_004994600.1">
    <property type="nucleotide sequence ID" value="XM_004994543.1"/>
</dbReference>
<protein>
    <submittedName>
        <fullName evidence="1">Uncharacterized protein</fullName>
    </submittedName>
</protein>
<dbReference type="GeneID" id="16075183"/>
<name>F2U8R9_SALR5</name>